<gene>
    <name evidence="2" type="ORF">CPB84DRAFT_726744</name>
</gene>
<dbReference type="Proteomes" id="UP000724874">
    <property type="component" value="Unassembled WGS sequence"/>
</dbReference>
<dbReference type="AlphaFoldDB" id="A0A9P5TP04"/>
<keyword evidence="3" id="KW-1185">Reference proteome</keyword>
<dbReference type="EMBL" id="JADNYJ010000029">
    <property type="protein sequence ID" value="KAF8903742.1"/>
    <property type="molecule type" value="Genomic_DNA"/>
</dbReference>
<sequence>MNNREIAQPTPQPAARPASALLSVKPRSSLNSNPFKVPGTASSANPSSVTASTAALGPSFSEKNTHISTSDSDAGPALNKTANSNNENEFETPSINSNSLPDTPTNGSYIQASALTLQSNASANQIGPRRIFVEAGSALYGDGQRGPSAHEVTENGGVKWNSLSRKRTIAEVEETENEYRYDNHPKRLKTIPDTMSNENRGLPGRNSPVEDRPSSGLSHSTDRRTANSQVRESPNSHRRPRAQSRQAPREEYPPYETPVAQQPRQHSVAALDDLLGQDTDAFVREHMDIYDQLVQKWSNCSLTEWLAGSDEIASQYCKILDDAKEYVTDKVKLYGSFHVDIDNHNVLLDERSRELVAAKKKLVQESGSFLGN</sequence>
<feature type="compositionally biased region" description="Polar residues" evidence="1">
    <location>
        <begin position="26"/>
        <end position="53"/>
    </location>
</feature>
<evidence type="ECO:0000313" key="2">
    <source>
        <dbReference type="EMBL" id="KAF8903742.1"/>
    </source>
</evidence>
<dbReference type="OrthoDB" id="3261714at2759"/>
<organism evidence="2 3">
    <name type="scientific">Gymnopilus junonius</name>
    <name type="common">Spectacular rustgill mushroom</name>
    <name type="synonym">Gymnopilus spectabilis subsp. junonius</name>
    <dbReference type="NCBI Taxonomy" id="109634"/>
    <lineage>
        <taxon>Eukaryota</taxon>
        <taxon>Fungi</taxon>
        <taxon>Dikarya</taxon>
        <taxon>Basidiomycota</taxon>
        <taxon>Agaricomycotina</taxon>
        <taxon>Agaricomycetes</taxon>
        <taxon>Agaricomycetidae</taxon>
        <taxon>Agaricales</taxon>
        <taxon>Agaricineae</taxon>
        <taxon>Hymenogastraceae</taxon>
        <taxon>Gymnopilus</taxon>
    </lineage>
</organism>
<feature type="region of interest" description="Disordered" evidence="1">
    <location>
        <begin position="1"/>
        <end position="108"/>
    </location>
</feature>
<proteinExistence type="predicted"/>
<accession>A0A9P5TP04</accession>
<evidence type="ECO:0008006" key="4">
    <source>
        <dbReference type="Google" id="ProtNLM"/>
    </source>
</evidence>
<feature type="compositionally biased region" description="Low complexity" evidence="1">
    <location>
        <begin position="7"/>
        <end position="20"/>
    </location>
</feature>
<feature type="compositionally biased region" description="Polar residues" evidence="1">
    <location>
        <begin position="80"/>
        <end position="108"/>
    </location>
</feature>
<protein>
    <recommendedName>
        <fullName evidence="4">Extracellular mutant protein 11 C-terminal domain-containing protein</fullName>
    </recommendedName>
</protein>
<comment type="caution">
    <text evidence="2">The sequence shown here is derived from an EMBL/GenBank/DDBJ whole genome shotgun (WGS) entry which is preliminary data.</text>
</comment>
<reference evidence="2" key="1">
    <citation type="submission" date="2020-11" db="EMBL/GenBank/DDBJ databases">
        <authorList>
            <consortium name="DOE Joint Genome Institute"/>
            <person name="Ahrendt S."/>
            <person name="Riley R."/>
            <person name="Andreopoulos W."/>
            <person name="LaButti K."/>
            <person name="Pangilinan J."/>
            <person name="Ruiz-duenas F.J."/>
            <person name="Barrasa J.M."/>
            <person name="Sanchez-Garcia M."/>
            <person name="Camarero S."/>
            <person name="Miyauchi S."/>
            <person name="Serrano A."/>
            <person name="Linde D."/>
            <person name="Babiker R."/>
            <person name="Drula E."/>
            <person name="Ayuso-Fernandez I."/>
            <person name="Pacheco R."/>
            <person name="Padilla G."/>
            <person name="Ferreira P."/>
            <person name="Barriuso J."/>
            <person name="Kellner H."/>
            <person name="Castanera R."/>
            <person name="Alfaro M."/>
            <person name="Ramirez L."/>
            <person name="Pisabarro A.G."/>
            <person name="Kuo A."/>
            <person name="Tritt A."/>
            <person name="Lipzen A."/>
            <person name="He G."/>
            <person name="Yan M."/>
            <person name="Ng V."/>
            <person name="Cullen D."/>
            <person name="Martin F."/>
            <person name="Rosso M.-N."/>
            <person name="Henrissat B."/>
            <person name="Hibbett D."/>
            <person name="Martinez A.T."/>
            <person name="Grigoriev I.V."/>
        </authorList>
    </citation>
    <scope>NUCLEOTIDE SEQUENCE</scope>
    <source>
        <strain evidence="2">AH 44721</strain>
    </source>
</reference>
<evidence type="ECO:0000313" key="3">
    <source>
        <dbReference type="Proteomes" id="UP000724874"/>
    </source>
</evidence>
<name>A0A9P5TP04_GYMJU</name>
<evidence type="ECO:0000256" key="1">
    <source>
        <dbReference type="SAM" id="MobiDB-lite"/>
    </source>
</evidence>
<feature type="region of interest" description="Disordered" evidence="1">
    <location>
        <begin position="176"/>
        <end position="264"/>
    </location>
</feature>